<comment type="similarity">
    <text evidence="6">Belongs to the NALF family.</text>
</comment>
<reference evidence="8" key="1">
    <citation type="submission" date="2020-05" db="UniProtKB">
        <authorList>
            <consortium name="EnsemblMetazoa"/>
        </authorList>
    </citation>
    <scope>IDENTIFICATION</scope>
    <source>
        <strain evidence="8">BB02</strain>
    </source>
</reference>
<evidence type="ECO:0000256" key="7">
    <source>
        <dbReference type="SAM" id="MobiDB-lite"/>
    </source>
</evidence>
<dbReference type="PANTHER" id="PTHR15819">
    <property type="entry name" value="TRANSMEMBRANE PROTEIN FAM155"/>
    <property type="match status" value="1"/>
</dbReference>
<dbReference type="Pfam" id="PF12929">
    <property type="entry name" value="Mid1"/>
    <property type="match status" value="1"/>
</dbReference>
<dbReference type="GO" id="GO:0005886">
    <property type="term" value="C:plasma membrane"/>
    <property type="evidence" value="ECO:0007669"/>
    <property type="project" value="TreeGrafter"/>
</dbReference>
<organism evidence="8 9">
    <name type="scientific">Biomphalaria glabrata</name>
    <name type="common">Bloodfluke planorb</name>
    <name type="synonym">Freshwater snail</name>
    <dbReference type="NCBI Taxonomy" id="6526"/>
    <lineage>
        <taxon>Eukaryota</taxon>
        <taxon>Metazoa</taxon>
        <taxon>Spiralia</taxon>
        <taxon>Lophotrochozoa</taxon>
        <taxon>Mollusca</taxon>
        <taxon>Gastropoda</taxon>
        <taxon>Heterobranchia</taxon>
        <taxon>Euthyneura</taxon>
        <taxon>Panpulmonata</taxon>
        <taxon>Hygrophila</taxon>
        <taxon>Lymnaeoidea</taxon>
        <taxon>Planorbidae</taxon>
        <taxon>Biomphalaria</taxon>
    </lineage>
</organism>
<feature type="compositionally biased region" description="Polar residues" evidence="7">
    <location>
        <begin position="415"/>
        <end position="425"/>
    </location>
</feature>
<evidence type="ECO:0000256" key="3">
    <source>
        <dbReference type="ARBA" id="ARBA00022989"/>
    </source>
</evidence>
<dbReference type="GO" id="GO:0015275">
    <property type="term" value="F:stretch-activated, monoatomic cation-selective, calcium channel activity"/>
    <property type="evidence" value="ECO:0007669"/>
    <property type="project" value="TreeGrafter"/>
</dbReference>
<dbReference type="GO" id="GO:0098703">
    <property type="term" value="P:calcium ion import across plasma membrane"/>
    <property type="evidence" value="ECO:0007669"/>
    <property type="project" value="InterPro"/>
</dbReference>
<evidence type="ECO:0000256" key="5">
    <source>
        <dbReference type="ARBA" id="ARBA00023180"/>
    </source>
</evidence>
<dbReference type="PANTHER" id="PTHR15819:SF11">
    <property type="entry name" value="MID1, ISOFORM A"/>
    <property type="match status" value="1"/>
</dbReference>
<dbReference type="AlphaFoldDB" id="A0A2C9KBE4"/>
<feature type="compositionally biased region" description="Polar residues" evidence="7">
    <location>
        <begin position="150"/>
        <end position="179"/>
    </location>
</feature>
<comment type="subcellular location">
    <subcellularLocation>
        <location evidence="1">Membrane</location>
        <topology evidence="1">Multi-pass membrane protein</topology>
    </subcellularLocation>
</comment>
<dbReference type="VEuPathDB" id="VectorBase:BGLB017204"/>
<evidence type="ECO:0000256" key="1">
    <source>
        <dbReference type="ARBA" id="ARBA00004141"/>
    </source>
</evidence>
<name>A0A2C9KBE4_BIOGL</name>
<dbReference type="OrthoDB" id="6139951at2759"/>
<evidence type="ECO:0000256" key="6">
    <source>
        <dbReference type="ARBA" id="ARBA00029445"/>
    </source>
</evidence>
<keyword evidence="4" id="KW-0472">Membrane</keyword>
<evidence type="ECO:0000313" key="8">
    <source>
        <dbReference type="EnsemblMetazoa" id="BGLB017204-PB"/>
    </source>
</evidence>
<dbReference type="InterPro" id="IPR024338">
    <property type="entry name" value="MID1/Yam8"/>
</dbReference>
<keyword evidence="2" id="KW-0812">Transmembrane</keyword>
<accession>A0A2C9KBE4</accession>
<evidence type="ECO:0000313" key="9">
    <source>
        <dbReference type="Proteomes" id="UP000076420"/>
    </source>
</evidence>
<dbReference type="EnsemblMetazoa" id="BGLB017204-RC">
    <property type="protein sequence ID" value="BGLB017204-PC"/>
    <property type="gene ID" value="BGLB017204"/>
</dbReference>
<dbReference type="Proteomes" id="UP000076420">
    <property type="component" value="Unassembled WGS sequence"/>
</dbReference>
<dbReference type="STRING" id="6526.A0A2C9KBE4"/>
<proteinExistence type="inferred from homology"/>
<keyword evidence="3" id="KW-1133">Transmembrane helix</keyword>
<dbReference type="EnsemblMetazoa" id="BGLB017204-RA">
    <property type="protein sequence ID" value="BGLB017204-PA"/>
    <property type="gene ID" value="BGLB017204"/>
</dbReference>
<dbReference type="VEuPathDB" id="VectorBase:BGLAX_027242"/>
<gene>
    <name evidence="8" type="primary">106069544</name>
</gene>
<feature type="compositionally biased region" description="Low complexity" evidence="7">
    <location>
        <begin position="426"/>
        <end position="438"/>
    </location>
</feature>
<sequence length="477" mass="52756">MLVECRGHARALCRISVAELRRVAPPAFSLLMVVSLLLADGLLPVLAVKYRTEAALYSSSVTARSNTFIGGEWSAHAMAAVGGRTLSNHKRTRVKSYGPNQAGGGAEVKAKHHGHDAKQTSQSNVSSSTTSTPRAKSSSPSPSTPHPIVCSNNNTTNKRAPRNSGDTSREQSPGVCQNTQLQIFHSPEATRPGEEKCRSLKRDTVASFCSEPSEAWRLLFCDSYTAISVYNRSANCNESLHAALDQEEKAKDMYKHFSGLMSRVNCRTNYSAKWNCKHCENAYKDWLCSTQLHYFQANQRWPPCSQFCESVEERCPFFRPNVTTQAGDPSFICKDHHMNLPNIYLDKDCYRPCHLWWGTEELEKRYCNSFLLPNSSCSLRTDCKSPNETFTAAPVTDEAITTGASTTTSIIRSAKPSNSSLHGQNATSAGRSSGASATPWTRHRTHSSPLLGDALLRLVLTLFLSFSHFRYLITELT</sequence>
<dbReference type="EnsemblMetazoa" id="BGLB017204-RE">
    <property type="protein sequence ID" value="BGLB017204-PE"/>
    <property type="gene ID" value="BGLB017204"/>
</dbReference>
<protein>
    <submittedName>
        <fullName evidence="8">Uncharacterized protein</fullName>
    </submittedName>
</protein>
<feature type="region of interest" description="Disordered" evidence="7">
    <location>
        <begin position="413"/>
        <end position="441"/>
    </location>
</feature>
<evidence type="ECO:0000256" key="2">
    <source>
        <dbReference type="ARBA" id="ARBA00022692"/>
    </source>
</evidence>
<dbReference type="KEGG" id="bgt:106069544"/>
<evidence type="ECO:0000256" key="4">
    <source>
        <dbReference type="ARBA" id="ARBA00023136"/>
    </source>
</evidence>
<dbReference type="EnsemblMetazoa" id="BGLB017204-RD">
    <property type="protein sequence ID" value="BGLB017204-PD"/>
    <property type="gene ID" value="BGLB017204"/>
</dbReference>
<dbReference type="InterPro" id="IPR055288">
    <property type="entry name" value="NALCN_aux_factor_1/2"/>
</dbReference>
<feature type="region of interest" description="Disordered" evidence="7">
    <location>
        <begin position="84"/>
        <end position="179"/>
    </location>
</feature>
<feature type="compositionally biased region" description="Low complexity" evidence="7">
    <location>
        <begin position="120"/>
        <end position="141"/>
    </location>
</feature>
<dbReference type="EnsemblMetazoa" id="BGLB017204-RB">
    <property type="protein sequence ID" value="BGLB017204-PB"/>
    <property type="gene ID" value="BGLB017204"/>
</dbReference>
<keyword evidence="5" id="KW-0325">Glycoprotein</keyword>